<feature type="transmembrane region" description="Helical" evidence="2">
    <location>
        <begin position="9"/>
        <end position="27"/>
    </location>
</feature>
<feature type="region of interest" description="Disordered" evidence="1">
    <location>
        <begin position="396"/>
        <end position="423"/>
    </location>
</feature>
<feature type="transmembrane region" description="Helical" evidence="2">
    <location>
        <begin position="229"/>
        <end position="249"/>
    </location>
</feature>
<evidence type="ECO:0000313" key="4">
    <source>
        <dbReference type="Proteomes" id="UP000619260"/>
    </source>
</evidence>
<feature type="transmembrane region" description="Helical" evidence="2">
    <location>
        <begin position="323"/>
        <end position="340"/>
    </location>
</feature>
<feature type="transmembrane region" description="Helical" evidence="2">
    <location>
        <begin position="373"/>
        <end position="392"/>
    </location>
</feature>
<protein>
    <submittedName>
        <fullName evidence="3">Uncharacterized protein</fullName>
    </submittedName>
</protein>
<accession>A0A8J4DSN4</accession>
<evidence type="ECO:0000256" key="1">
    <source>
        <dbReference type="SAM" id="MobiDB-lite"/>
    </source>
</evidence>
<dbReference type="Proteomes" id="UP000619260">
    <property type="component" value="Unassembled WGS sequence"/>
</dbReference>
<feature type="transmembrane region" description="Helical" evidence="2">
    <location>
        <begin position="347"/>
        <end position="367"/>
    </location>
</feature>
<dbReference type="EMBL" id="BOPF01000015">
    <property type="protein sequence ID" value="GIJ47412.1"/>
    <property type="molecule type" value="Genomic_DNA"/>
</dbReference>
<keyword evidence="2" id="KW-1133">Transmembrane helix</keyword>
<sequence length="423" mass="46256">MVSRFPRHWLVPALVVLGYVVLQFVNYPKAQVFPDSARYVSQAQQFLGVSEAEANEKAKRLMCDSEAKIWERERRADVRRTFSPQIYQKQFLGCLQNNKDGMYPRGERYQAIFSSRPGYPLLMTPLVGILGPKHGMWATSLLIAIACGLLVFQLLRMLGCSDRVAVAGQVLYYATPIGFWSSRMLAEGPQMLTMLVALIGAVLLIQRRVRPGVGLLVGATVVGSLVKYSSMMLVTAALAAGAVGIWMFARDHRHRGLAWLFGVSSGLTIAISGGTSLAGLPGSSESLQDTFTSHFAVPDVPDPWRRLIVINIRFWDKWIAEQAAAPLLVTALVAGGFFLWRWHRPAALLTIAAALTGLATEVAHPDWLEGDRLYSPVWLLAVVGLPCAVSLAQRTRTPAATQDPAPTTPPAAEPNDEPAAQRV</sequence>
<feature type="compositionally biased region" description="Low complexity" evidence="1">
    <location>
        <begin position="396"/>
        <end position="405"/>
    </location>
</feature>
<dbReference type="AlphaFoldDB" id="A0A8J4DSN4"/>
<proteinExistence type="predicted"/>
<evidence type="ECO:0000256" key="2">
    <source>
        <dbReference type="SAM" id="Phobius"/>
    </source>
</evidence>
<feature type="transmembrane region" description="Helical" evidence="2">
    <location>
        <begin position="256"/>
        <end position="280"/>
    </location>
</feature>
<reference evidence="3" key="1">
    <citation type="submission" date="2021-01" db="EMBL/GenBank/DDBJ databases">
        <title>Whole genome shotgun sequence of Virgisporangium aliadipatigenens NBRC 105644.</title>
        <authorList>
            <person name="Komaki H."/>
            <person name="Tamura T."/>
        </authorList>
    </citation>
    <scope>NUCLEOTIDE SEQUENCE</scope>
    <source>
        <strain evidence="3">NBRC 105644</strain>
    </source>
</reference>
<dbReference type="RefSeq" id="WP_203900931.1">
    <property type="nucleotide sequence ID" value="NZ_BOPF01000015.1"/>
</dbReference>
<keyword evidence="4" id="KW-1185">Reference proteome</keyword>
<keyword evidence="2" id="KW-0812">Transmembrane</keyword>
<feature type="transmembrane region" description="Helical" evidence="2">
    <location>
        <begin position="135"/>
        <end position="155"/>
    </location>
</feature>
<keyword evidence="2" id="KW-0472">Membrane</keyword>
<name>A0A8J4DSN4_9ACTN</name>
<evidence type="ECO:0000313" key="3">
    <source>
        <dbReference type="EMBL" id="GIJ47412.1"/>
    </source>
</evidence>
<comment type="caution">
    <text evidence="3">The sequence shown here is derived from an EMBL/GenBank/DDBJ whole genome shotgun (WGS) entry which is preliminary data.</text>
</comment>
<organism evidence="3 4">
    <name type="scientific">Virgisporangium aliadipatigenens</name>
    <dbReference type="NCBI Taxonomy" id="741659"/>
    <lineage>
        <taxon>Bacteria</taxon>
        <taxon>Bacillati</taxon>
        <taxon>Actinomycetota</taxon>
        <taxon>Actinomycetes</taxon>
        <taxon>Micromonosporales</taxon>
        <taxon>Micromonosporaceae</taxon>
        <taxon>Virgisporangium</taxon>
    </lineage>
</organism>
<gene>
    <name evidence="3" type="ORF">Val02_42980</name>
</gene>